<dbReference type="GeneID" id="89949249"/>
<gene>
    <name evidence="4" type="primary">lag1_2</name>
    <name evidence="4" type="ORF">ATC70_005563</name>
</gene>
<feature type="coiled-coil region" evidence="1">
    <location>
        <begin position="122"/>
        <end position="156"/>
    </location>
</feature>
<dbReference type="PROSITE" id="PS50878">
    <property type="entry name" value="RT_POL"/>
    <property type="match status" value="1"/>
</dbReference>
<protein>
    <submittedName>
        <fullName evidence="4">Sphingosine N-acyltransferase lag1</fullName>
        <ecNumber evidence="4">2.3.1.24</ecNumber>
    </submittedName>
</protein>
<reference evidence="4 5" key="1">
    <citation type="submission" date="2022-11" db="EMBL/GenBank/DDBJ databases">
        <title>Mucor velutinosus strain NIH1002 WGS.</title>
        <authorList>
            <person name="Subramanian P."/>
            <person name="Mullikin J.C."/>
            <person name="Segre J.A."/>
            <person name="Zelazny A.M."/>
        </authorList>
    </citation>
    <scope>NUCLEOTIDE SEQUENCE [LARGE SCALE GENOMIC DNA]</scope>
    <source>
        <strain evidence="4 5">NIH1002</strain>
    </source>
</reference>
<dbReference type="Pfam" id="PF00078">
    <property type="entry name" value="RVT_1"/>
    <property type="match status" value="1"/>
</dbReference>
<dbReference type="Gene3D" id="3.60.10.10">
    <property type="entry name" value="Endonuclease/exonuclease/phosphatase"/>
    <property type="match status" value="1"/>
</dbReference>
<dbReference type="PANTHER" id="PTHR19446">
    <property type="entry name" value="REVERSE TRANSCRIPTASES"/>
    <property type="match status" value="1"/>
</dbReference>
<dbReference type="EC" id="2.3.1.24" evidence="4"/>
<name>A0AAN7HLS1_9FUNG</name>
<dbReference type="SUPFAM" id="SSF56219">
    <property type="entry name" value="DNase I-like"/>
    <property type="match status" value="1"/>
</dbReference>
<dbReference type="RefSeq" id="XP_064680225.1">
    <property type="nucleotide sequence ID" value="XM_064824848.1"/>
</dbReference>
<sequence length="1659" mass="184418">MRNSKDKIPEKDILKKRITTTTTTPSSVKKSASGTSLLLKPTARNTATDKLQRTVEEANNNADQPMQEDQHSTPSVNDDPALDNTGAPLVSQMSFSPSANTPEWVFHFQREFRAHEQRIASLEYAMAEIDRLKSELDATKTELASANAQVASLQKQLLVRTDSGSNASQYASLPPTIQATNGRAPSLSPAEFPALPASNTKSASSSPKNATSYQPVKKCKKESIKSILRMFEAPRVVDPSILEDPQYRYFHFACKYRKKLAKYRSQLRRLGLDTGRILDIHYPAKGIVALLIHQEYSTDFLATLAKHKLEPITDFDQFAAANLNDPALLTLDDAARAAKARELQQARLARGIQHARQYLRSAIARDFQRQGFLSSEQVETILRGGSISTSVNTDMDTQGFESSAASSSSSPVFATGAAASSLAGAVFESASLSSSLPPSSPAPPALTLTTWNANGLVRQTVNTVTDYLSDSSLIFITETWLLPPLRFPTTWQQFHTYGKRVSGDPHHTHRGQQGITLLVNPNCPYPVMPLPSRSPYVFSCRVSKYLIHCLYLPPSLSDQEVAALFEGPDALEQDANTILCGDFNARSQALLGDTATYTRGSWLHEFILSNGLHCWNALLAYGIPTLSSPSRLDNAQVGHTSWNSIVDLIISYSPLLEPTMTIHDANLGSDHVPVSLSFVPTTAPPPAAPHPRLLWKLSLLDDHKSVEHYRALFRVEISPIKTALLAEVKYTLEMLNHNHSTSTHANSSNISRPHPPDVDMLADSLTRAIHTSLDKSVGRQKPPAGPRGNARFWTDSLQHLVELREDARRAWKRAPEGVGKALLWKEYLAAGKSFAKAVKSRRNETWKEFCDKLSNGSFADTAATIKRIRRNRAITPGFTHVEGPAAAARTMANHLRNVFAGNCLPAQRPSAPSLPDGPCVTDHDRLYLCKTFDLVDCPGVSYPISPVVMADSISATDCPFTIGCIAFMLQRKLACRKAPGVDHLRAEMLIIPLIEDLAPVLCLLFSLCWMWSRVPVDWCTAQVVPIFKGKGNPLDPASYRPISLCSVLRKLMELCLYPDLLATAPELDPVQGGFRENRSTLDSALALHELCRQHTVDHHGEPPVLCFLDIKQAYDTVHRPVIWRTLETHVSDPMLGILQSLFDNVKIETLVSGARSPSFWPSTAVLQGSILSPFLYSHYINTLPALLRTISMPSSRSFDSFPQRKYNSLWLNSLLYADDVVLIGTAETMPRLLKKAEEHSHLLGYRWNPAKCIVLNPPMYTGRTSPLRLYGSPLPAADSFNYLGLPFNTKAQLDAGMLVQRNIQSALVTMRTSIQPLGFHSPSFYRLTAAKIYGTFIRPKLEYGLSISKLLVKHTKSLEKAQDICLRLLFRGKAAASTQVYKHLTALPHIHERVAILAFKTITRTTQLPSDTLLGSLLPHIESSRKDVKFRWPMLLTQSSLWKFICHPPGSDPDAAPAYTCIMDWLNSPTGNNVKAVISQFRHQNLTSTLNHQTPPVLLSSCRPRIGVDPILFLPMDNWLRSRICRWKMGWLPARPVPCQCGHPHASRQHLLSCLSVADRLNVPHDAQPNPLDYVLNQLPNIKKPPSTSSQHQQVYLRWSSWWPVVCQILFEMETICLPDEEFSLAASDTQGLAFLEWLLPVYYKQMAPIVRSSLYDWI</sequence>
<dbReference type="SUPFAM" id="SSF56672">
    <property type="entry name" value="DNA/RNA polymerases"/>
    <property type="match status" value="1"/>
</dbReference>
<dbReference type="InterPro" id="IPR005135">
    <property type="entry name" value="Endo/exonuclease/phosphatase"/>
</dbReference>
<feature type="compositionally biased region" description="Polar residues" evidence="2">
    <location>
        <begin position="165"/>
        <end position="183"/>
    </location>
</feature>
<feature type="compositionally biased region" description="Polar residues" evidence="2">
    <location>
        <begin position="197"/>
        <end position="214"/>
    </location>
</feature>
<dbReference type="CDD" id="cd14688">
    <property type="entry name" value="bZIP_YAP"/>
    <property type="match status" value="1"/>
</dbReference>
<dbReference type="Pfam" id="PF14529">
    <property type="entry name" value="Exo_endo_phos_2"/>
    <property type="match status" value="1"/>
</dbReference>
<evidence type="ECO:0000256" key="2">
    <source>
        <dbReference type="SAM" id="MobiDB-lite"/>
    </source>
</evidence>
<dbReference type="Proteomes" id="UP001304243">
    <property type="component" value="Unassembled WGS sequence"/>
</dbReference>
<feature type="region of interest" description="Disordered" evidence="2">
    <location>
        <begin position="165"/>
        <end position="217"/>
    </location>
</feature>
<evidence type="ECO:0000259" key="3">
    <source>
        <dbReference type="PROSITE" id="PS50878"/>
    </source>
</evidence>
<keyword evidence="5" id="KW-1185">Reference proteome</keyword>
<evidence type="ECO:0000256" key="1">
    <source>
        <dbReference type="SAM" id="Coils"/>
    </source>
</evidence>
<comment type="caution">
    <text evidence="4">The sequence shown here is derived from an EMBL/GenBank/DDBJ whole genome shotgun (WGS) entry which is preliminary data.</text>
</comment>
<accession>A0AAN7HLS1</accession>
<dbReference type="GO" id="GO:0050291">
    <property type="term" value="F:sphingosine N-acyltransferase activity"/>
    <property type="evidence" value="ECO:0007669"/>
    <property type="project" value="UniProtKB-EC"/>
</dbReference>
<keyword evidence="4" id="KW-0808">Transferase</keyword>
<feature type="domain" description="Reverse transcriptase" evidence="3">
    <location>
        <begin position="1007"/>
        <end position="1287"/>
    </location>
</feature>
<keyword evidence="1" id="KW-0175">Coiled coil</keyword>
<evidence type="ECO:0000313" key="4">
    <source>
        <dbReference type="EMBL" id="KAK4513559.1"/>
    </source>
</evidence>
<evidence type="ECO:0000313" key="5">
    <source>
        <dbReference type="Proteomes" id="UP001304243"/>
    </source>
</evidence>
<dbReference type="EMBL" id="JASEJX010000016">
    <property type="protein sequence ID" value="KAK4513559.1"/>
    <property type="molecule type" value="Genomic_DNA"/>
</dbReference>
<feature type="compositionally biased region" description="Polar residues" evidence="2">
    <location>
        <begin position="25"/>
        <end position="36"/>
    </location>
</feature>
<dbReference type="InterPro" id="IPR043502">
    <property type="entry name" value="DNA/RNA_pol_sf"/>
</dbReference>
<feature type="region of interest" description="Disordered" evidence="2">
    <location>
        <begin position="1"/>
        <end position="85"/>
    </location>
</feature>
<feature type="compositionally biased region" description="Basic and acidic residues" evidence="2">
    <location>
        <begin position="1"/>
        <end position="15"/>
    </location>
</feature>
<proteinExistence type="predicted"/>
<dbReference type="InterPro" id="IPR036691">
    <property type="entry name" value="Endo/exonu/phosph_ase_sf"/>
</dbReference>
<organism evidence="4 5">
    <name type="scientific">Mucor velutinosus</name>
    <dbReference type="NCBI Taxonomy" id="708070"/>
    <lineage>
        <taxon>Eukaryota</taxon>
        <taxon>Fungi</taxon>
        <taxon>Fungi incertae sedis</taxon>
        <taxon>Mucoromycota</taxon>
        <taxon>Mucoromycotina</taxon>
        <taxon>Mucoromycetes</taxon>
        <taxon>Mucorales</taxon>
        <taxon>Mucorineae</taxon>
        <taxon>Mucoraceae</taxon>
        <taxon>Mucor</taxon>
    </lineage>
</organism>
<dbReference type="CDD" id="cd01650">
    <property type="entry name" value="RT_nLTR_like"/>
    <property type="match status" value="1"/>
</dbReference>
<dbReference type="InterPro" id="IPR000477">
    <property type="entry name" value="RT_dom"/>
</dbReference>
<keyword evidence="4" id="KW-0012">Acyltransferase</keyword>